<dbReference type="InterPro" id="IPR036390">
    <property type="entry name" value="WH_DNA-bd_sf"/>
</dbReference>
<dbReference type="Gene3D" id="1.10.10.10">
    <property type="entry name" value="Winged helix-like DNA-binding domain superfamily/Winged helix DNA-binding domain"/>
    <property type="match status" value="1"/>
</dbReference>
<organism evidence="3">
    <name type="scientific">marine metagenome</name>
    <dbReference type="NCBI Taxonomy" id="408172"/>
    <lineage>
        <taxon>unclassified sequences</taxon>
        <taxon>metagenomes</taxon>
        <taxon>ecological metagenomes</taxon>
    </lineage>
</organism>
<evidence type="ECO:0000256" key="2">
    <source>
        <dbReference type="SAM" id="MobiDB-lite"/>
    </source>
</evidence>
<evidence type="ECO:0008006" key="4">
    <source>
        <dbReference type="Google" id="ProtNLM"/>
    </source>
</evidence>
<sequence>MQQGRHQGRHARGVVRRGDGLGIYLGRLHGPTVLSAPPTGDHHGPTSLVPGAPGLGSTDVKVSTRGDYASRALLSLALHGDGQTPRSVREIADKTGLPQPYLEQILLALKGAGLVRSKRGVGGGYVLARRPSLILLSQIVAAVDGPIVAGDFSDPHTDGACDHEGQCVLLSIWASAGSHMRSYLDSFTLETIATMARGEASWPDA</sequence>
<dbReference type="GO" id="GO:0005829">
    <property type="term" value="C:cytosol"/>
    <property type="evidence" value="ECO:0007669"/>
    <property type="project" value="TreeGrafter"/>
</dbReference>
<name>A0A381SFS3_9ZZZZ</name>
<protein>
    <recommendedName>
        <fullName evidence="4">Rrf2 family transcriptional regulator</fullName>
    </recommendedName>
</protein>
<proteinExistence type="predicted"/>
<evidence type="ECO:0000313" key="3">
    <source>
        <dbReference type="EMBL" id="SVA02915.1"/>
    </source>
</evidence>
<dbReference type="CDD" id="cd00090">
    <property type="entry name" value="HTH_ARSR"/>
    <property type="match status" value="1"/>
</dbReference>
<dbReference type="GO" id="GO:0003677">
    <property type="term" value="F:DNA binding"/>
    <property type="evidence" value="ECO:0007669"/>
    <property type="project" value="UniProtKB-KW"/>
</dbReference>
<reference evidence="3" key="1">
    <citation type="submission" date="2018-05" db="EMBL/GenBank/DDBJ databases">
        <authorList>
            <person name="Lanie J.A."/>
            <person name="Ng W.-L."/>
            <person name="Kazmierczak K.M."/>
            <person name="Andrzejewski T.M."/>
            <person name="Davidsen T.M."/>
            <person name="Wayne K.J."/>
            <person name="Tettelin H."/>
            <person name="Glass J.I."/>
            <person name="Rusch D."/>
            <person name="Podicherti R."/>
            <person name="Tsui H.-C.T."/>
            <person name="Winkler M.E."/>
        </authorList>
    </citation>
    <scope>NUCLEOTIDE SEQUENCE</scope>
</reference>
<evidence type="ECO:0000256" key="1">
    <source>
        <dbReference type="ARBA" id="ARBA00023125"/>
    </source>
</evidence>
<dbReference type="PROSITE" id="PS01332">
    <property type="entry name" value="HTH_RRF2_1"/>
    <property type="match status" value="1"/>
</dbReference>
<dbReference type="InterPro" id="IPR000944">
    <property type="entry name" value="Tscrpt_reg_Rrf2"/>
</dbReference>
<dbReference type="InterPro" id="IPR036388">
    <property type="entry name" value="WH-like_DNA-bd_sf"/>
</dbReference>
<feature type="region of interest" description="Disordered" evidence="2">
    <location>
        <begin position="34"/>
        <end position="56"/>
    </location>
</feature>
<dbReference type="GO" id="GO:0003700">
    <property type="term" value="F:DNA-binding transcription factor activity"/>
    <property type="evidence" value="ECO:0007669"/>
    <property type="project" value="TreeGrafter"/>
</dbReference>
<dbReference type="EMBL" id="UINC01003055">
    <property type="protein sequence ID" value="SVA02915.1"/>
    <property type="molecule type" value="Genomic_DNA"/>
</dbReference>
<gene>
    <name evidence="3" type="ORF">METZ01_LOCUS55769</name>
</gene>
<dbReference type="InterPro" id="IPR011991">
    <property type="entry name" value="ArsR-like_HTH"/>
</dbReference>
<dbReference type="PANTHER" id="PTHR33221:SF5">
    <property type="entry name" value="HTH-TYPE TRANSCRIPTIONAL REGULATOR ISCR"/>
    <property type="match status" value="1"/>
</dbReference>
<dbReference type="PROSITE" id="PS51197">
    <property type="entry name" value="HTH_RRF2_2"/>
    <property type="match status" value="1"/>
</dbReference>
<accession>A0A381SFS3</accession>
<dbReference type="InterPro" id="IPR030489">
    <property type="entry name" value="TR_Rrf2-type_CS"/>
</dbReference>
<dbReference type="AlphaFoldDB" id="A0A381SFS3"/>
<keyword evidence="1" id="KW-0238">DNA-binding</keyword>
<dbReference type="SUPFAM" id="SSF46785">
    <property type="entry name" value="Winged helix' DNA-binding domain"/>
    <property type="match status" value="1"/>
</dbReference>
<dbReference type="NCBIfam" id="TIGR00738">
    <property type="entry name" value="rrf2_super"/>
    <property type="match status" value="1"/>
</dbReference>
<dbReference type="Pfam" id="PF02082">
    <property type="entry name" value="Rrf2"/>
    <property type="match status" value="1"/>
</dbReference>
<dbReference type="PANTHER" id="PTHR33221">
    <property type="entry name" value="WINGED HELIX-TURN-HELIX TRANSCRIPTIONAL REGULATOR, RRF2 FAMILY"/>
    <property type="match status" value="1"/>
</dbReference>